<name>A0A9P8AUG6_9AGAR</name>
<keyword evidence="4" id="KW-0804">Transcription</keyword>
<evidence type="ECO:0000259" key="7">
    <source>
        <dbReference type="PROSITE" id="PS50048"/>
    </source>
</evidence>
<proteinExistence type="predicted"/>
<dbReference type="CDD" id="cd00067">
    <property type="entry name" value="GAL4"/>
    <property type="match status" value="1"/>
</dbReference>
<dbReference type="PANTHER" id="PTHR47338">
    <property type="entry name" value="ZN(II)2CYS6 TRANSCRIPTION FACTOR (EUROFUNG)-RELATED"/>
    <property type="match status" value="1"/>
</dbReference>
<protein>
    <recommendedName>
        <fullName evidence="7">Zn(2)-C6 fungal-type domain-containing protein</fullName>
    </recommendedName>
</protein>
<evidence type="ECO:0000313" key="8">
    <source>
        <dbReference type="EMBL" id="KAG7448458.1"/>
    </source>
</evidence>
<comment type="subcellular location">
    <subcellularLocation>
        <location evidence="1">Nucleus</location>
    </subcellularLocation>
</comment>
<dbReference type="CDD" id="cd12148">
    <property type="entry name" value="fungal_TF_MHR"/>
    <property type="match status" value="1"/>
</dbReference>
<keyword evidence="3" id="KW-0805">Transcription regulation</keyword>
<evidence type="ECO:0000256" key="5">
    <source>
        <dbReference type="ARBA" id="ARBA00023242"/>
    </source>
</evidence>
<keyword evidence="5" id="KW-0539">Nucleus</keyword>
<keyword evidence="9" id="KW-1185">Reference proteome</keyword>
<dbReference type="OrthoDB" id="2309723at2759"/>
<dbReference type="Gene3D" id="4.10.240.10">
    <property type="entry name" value="Zn(2)-C6 fungal-type DNA-binding domain"/>
    <property type="match status" value="1"/>
</dbReference>
<feature type="region of interest" description="Disordered" evidence="6">
    <location>
        <begin position="80"/>
        <end position="112"/>
    </location>
</feature>
<evidence type="ECO:0000256" key="1">
    <source>
        <dbReference type="ARBA" id="ARBA00004123"/>
    </source>
</evidence>
<dbReference type="Proteomes" id="UP000812287">
    <property type="component" value="Unassembled WGS sequence"/>
</dbReference>
<feature type="compositionally biased region" description="Polar residues" evidence="6">
    <location>
        <begin position="95"/>
        <end position="109"/>
    </location>
</feature>
<dbReference type="EMBL" id="MU250529">
    <property type="protein sequence ID" value="KAG7448458.1"/>
    <property type="molecule type" value="Genomic_DNA"/>
</dbReference>
<organism evidence="8 9">
    <name type="scientific">Guyanagaster necrorhizus</name>
    <dbReference type="NCBI Taxonomy" id="856835"/>
    <lineage>
        <taxon>Eukaryota</taxon>
        <taxon>Fungi</taxon>
        <taxon>Dikarya</taxon>
        <taxon>Basidiomycota</taxon>
        <taxon>Agaricomycotina</taxon>
        <taxon>Agaricomycetes</taxon>
        <taxon>Agaricomycetidae</taxon>
        <taxon>Agaricales</taxon>
        <taxon>Marasmiineae</taxon>
        <taxon>Physalacriaceae</taxon>
        <taxon>Guyanagaster</taxon>
    </lineage>
</organism>
<reference evidence="8" key="1">
    <citation type="submission" date="2020-11" db="EMBL/GenBank/DDBJ databases">
        <title>Adaptations for nitrogen fixation in a non-lichenized fungal sporocarp promotes dispersal by wood-feeding termites.</title>
        <authorList>
            <consortium name="DOE Joint Genome Institute"/>
            <person name="Koch R.A."/>
            <person name="Yoon G."/>
            <person name="Arayal U."/>
            <person name="Lail K."/>
            <person name="Amirebrahimi M."/>
            <person name="Labutti K."/>
            <person name="Lipzen A."/>
            <person name="Riley R."/>
            <person name="Barry K."/>
            <person name="Henrissat B."/>
            <person name="Grigoriev I.V."/>
            <person name="Herr J.R."/>
            <person name="Aime M.C."/>
        </authorList>
    </citation>
    <scope>NUCLEOTIDE SEQUENCE</scope>
    <source>
        <strain evidence="8">MCA 3950</strain>
    </source>
</reference>
<evidence type="ECO:0000256" key="3">
    <source>
        <dbReference type="ARBA" id="ARBA00023015"/>
    </source>
</evidence>
<dbReference type="SMART" id="SM00066">
    <property type="entry name" value="GAL4"/>
    <property type="match status" value="1"/>
</dbReference>
<dbReference type="GO" id="GO:0005634">
    <property type="term" value="C:nucleus"/>
    <property type="evidence" value="ECO:0007669"/>
    <property type="project" value="UniProtKB-SubCell"/>
</dbReference>
<dbReference type="InterPro" id="IPR001138">
    <property type="entry name" value="Zn2Cys6_DnaBD"/>
</dbReference>
<dbReference type="SUPFAM" id="SSF57701">
    <property type="entry name" value="Zn2/Cys6 DNA-binding domain"/>
    <property type="match status" value="1"/>
</dbReference>
<dbReference type="Pfam" id="PF00172">
    <property type="entry name" value="Zn_clus"/>
    <property type="match status" value="1"/>
</dbReference>
<gene>
    <name evidence="8" type="ORF">BT62DRAFT_1003173</name>
</gene>
<dbReference type="GO" id="GO:0008270">
    <property type="term" value="F:zinc ion binding"/>
    <property type="evidence" value="ECO:0007669"/>
    <property type="project" value="InterPro"/>
</dbReference>
<comment type="caution">
    <text evidence="8">The sequence shown here is derived from an EMBL/GenBank/DDBJ whole genome shotgun (WGS) entry which is preliminary data.</text>
</comment>
<dbReference type="PROSITE" id="PS00463">
    <property type="entry name" value="ZN2_CY6_FUNGAL_1"/>
    <property type="match status" value="1"/>
</dbReference>
<dbReference type="InterPro" id="IPR050815">
    <property type="entry name" value="TF_fung"/>
</dbReference>
<accession>A0A9P8AUG6</accession>
<dbReference type="GeneID" id="66099200"/>
<keyword evidence="2" id="KW-0479">Metal-binding</keyword>
<evidence type="ECO:0000313" key="9">
    <source>
        <dbReference type="Proteomes" id="UP000812287"/>
    </source>
</evidence>
<dbReference type="PROSITE" id="PS50048">
    <property type="entry name" value="ZN2_CY6_FUNGAL_2"/>
    <property type="match status" value="1"/>
</dbReference>
<dbReference type="PANTHER" id="PTHR47338:SF29">
    <property type="entry name" value="ZN(2)-C6 FUNGAL-TYPE DOMAIN-CONTAINING PROTEIN"/>
    <property type="match status" value="1"/>
</dbReference>
<dbReference type="AlphaFoldDB" id="A0A9P8AUG6"/>
<feature type="domain" description="Zn(2)-C6 fungal-type" evidence="7">
    <location>
        <begin position="22"/>
        <end position="54"/>
    </location>
</feature>
<evidence type="ECO:0000256" key="6">
    <source>
        <dbReference type="SAM" id="MobiDB-lite"/>
    </source>
</evidence>
<dbReference type="InterPro" id="IPR036864">
    <property type="entry name" value="Zn2-C6_fun-type_DNA-bd_sf"/>
</dbReference>
<sequence>MASSSRRSNTSSRAPQLHKGGACLNCRHRKIRCDGRQPKCGQCAASTIFHECEYYGQGMTKTRMLEEQISTVERRIRELENARQASPGSPIILTQPYNTLQPSQGNSRNEQPKNMPVQVHQVMWTFLRHCAELGFFLYIPHFVQSATSSNLVERPVAALLSAAYLWGIHLSPSPDIVAWEGLFLAQAVNLASQGLANCPSHPYGVIQCIQAEVLLAQYFFRNLKMLEGKYHTSAAVSLVLSSGLHKIRSQSGGSGSILREARDAIEEGERLNGLWTVVILNNSWTAVDGSPSNLSEEDSTRIDAPWPLDINDYSKLPHPLDRTSHTIHRFMRGEADAGTSILALHTKASILFEQASLFKSKLHPGMNSTQVNHFKATFTSFSNVLERFIERLPTLQAMLALSTPATAIMIHTLVHATVITLHLPVISLNPNSVERMDKAALAITQVLSAMNITEFPFLDAILGVLWSAACRFLIGRVSSVPQPQQAITQQLLQMVIGALTVVSPTSAFVDYELRKLRGN</sequence>
<evidence type="ECO:0000256" key="4">
    <source>
        <dbReference type="ARBA" id="ARBA00023163"/>
    </source>
</evidence>
<dbReference type="RefSeq" id="XP_043041958.1">
    <property type="nucleotide sequence ID" value="XM_043176913.1"/>
</dbReference>
<dbReference type="GO" id="GO:0000981">
    <property type="term" value="F:DNA-binding transcription factor activity, RNA polymerase II-specific"/>
    <property type="evidence" value="ECO:0007669"/>
    <property type="project" value="InterPro"/>
</dbReference>
<evidence type="ECO:0000256" key="2">
    <source>
        <dbReference type="ARBA" id="ARBA00022723"/>
    </source>
</evidence>